<name>A0AAV5GR75_9BASI</name>
<dbReference type="Pfam" id="PF18306">
    <property type="entry name" value="LDcluster4"/>
    <property type="match status" value="1"/>
</dbReference>
<dbReference type="Proteomes" id="UP001342314">
    <property type="component" value="Unassembled WGS sequence"/>
</dbReference>
<evidence type="ECO:0008006" key="3">
    <source>
        <dbReference type="Google" id="ProtNLM"/>
    </source>
</evidence>
<gene>
    <name evidence="1" type="ORF">Rhopal_005733-T1</name>
</gene>
<evidence type="ECO:0000313" key="2">
    <source>
        <dbReference type="Proteomes" id="UP001342314"/>
    </source>
</evidence>
<proteinExistence type="predicted"/>
<dbReference type="SUPFAM" id="SSF102405">
    <property type="entry name" value="MCP/YpsA-like"/>
    <property type="match status" value="1"/>
</dbReference>
<dbReference type="PANTHER" id="PTHR31223">
    <property type="entry name" value="LOG FAMILY PROTEIN YJL055W"/>
    <property type="match status" value="1"/>
</dbReference>
<keyword evidence="2" id="KW-1185">Reference proteome</keyword>
<dbReference type="InterPro" id="IPR031100">
    <property type="entry name" value="LOG_fam"/>
</dbReference>
<comment type="caution">
    <text evidence="1">The sequence shown here is derived from an EMBL/GenBank/DDBJ whole genome shotgun (WGS) entry which is preliminary data.</text>
</comment>
<sequence length="236" mass="25752">MQSTPRLELILSHLTPTSSSHGSNAQKDPQTMHNGVAYTVFCGSAPGNDPVYAEAADQLARAMAKAGSTLIYGGGTKGIMGIVSSRMLDHGGKVHGIIPEAFLSAEAPDRHTKKRDGEEETIVESMHARKKLKMTTWSQIGVHLKPVVLLNVNGFYSHLRQFINNAIDSGFISEQNRNFLIFVDGPTTASGFSHDSFDWGEAALQAIHDWRARGSGGAVPYSFEWSLDRQKSREVL</sequence>
<reference evidence="1 2" key="1">
    <citation type="submission" date="2021-12" db="EMBL/GenBank/DDBJ databases">
        <title>High titer production of polyol ester of fatty acids by Rhodotorula paludigena BS15 towards product separation-free biomass refinery.</title>
        <authorList>
            <person name="Mano J."/>
            <person name="Ono H."/>
            <person name="Tanaka T."/>
            <person name="Naito K."/>
            <person name="Sushida H."/>
            <person name="Ike M."/>
            <person name="Tokuyasu K."/>
            <person name="Kitaoka M."/>
        </authorList>
    </citation>
    <scope>NUCLEOTIDE SEQUENCE [LARGE SCALE GENOMIC DNA]</scope>
    <source>
        <strain evidence="1 2">BS15</strain>
    </source>
</reference>
<dbReference type="Pfam" id="PF03641">
    <property type="entry name" value="Lysine_decarbox"/>
    <property type="match status" value="1"/>
</dbReference>
<dbReference type="GO" id="GO:0009691">
    <property type="term" value="P:cytokinin biosynthetic process"/>
    <property type="evidence" value="ECO:0007669"/>
    <property type="project" value="TreeGrafter"/>
</dbReference>
<accession>A0AAV5GR75</accession>
<dbReference type="PANTHER" id="PTHR31223:SF70">
    <property type="entry name" value="LOG FAMILY PROTEIN YJL055W"/>
    <property type="match status" value="1"/>
</dbReference>
<dbReference type="GO" id="GO:0016799">
    <property type="term" value="F:hydrolase activity, hydrolyzing N-glycosyl compounds"/>
    <property type="evidence" value="ECO:0007669"/>
    <property type="project" value="TreeGrafter"/>
</dbReference>
<dbReference type="GO" id="GO:0005829">
    <property type="term" value="C:cytosol"/>
    <property type="evidence" value="ECO:0007669"/>
    <property type="project" value="TreeGrafter"/>
</dbReference>
<organism evidence="1 2">
    <name type="scientific">Rhodotorula paludigena</name>
    <dbReference type="NCBI Taxonomy" id="86838"/>
    <lineage>
        <taxon>Eukaryota</taxon>
        <taxon>Fungi</taxon>
        <taxon>Dikarya</taxon>
        <taxon>Basidiomycota</taxon>
        <taxon>Pucciniomycotina</taxon>
        <taxon>Microbotryomycetes</taxon>
        <taxon>Sporidiobolales</taxon>
        <taxon>Sporidiobolaceae</taxon>
        <taxon>Rhodotorula</taxon>
    </lineage>
</organism>
<dbReference type="AlphaFoldDB" id="A0AAV5GR75"/>
<protein>
    <recommendedName>
        <fullName evidence="3">Cytokinin riboside 5'-monophosphate phosphoribohydrolase</fullName>
    </recommendedName>
</protein>
<dbReference type="Gene3D" id="3.40.50.450">
    <property type="match status" value="2"/>
</dbReference>
<evidence type="ECO:0000313" key="1">
    <source>
        <dbReference type="EMBL" id="GJN92698.1"/>
    </source>
</evidence>
<dbReference type="InterPro" id="IPR041164">
    <property type="entry name" value="LDcluster4"/>
</dbReference>
<dbReference type="EMBL" id="BQKY01000012">
    <property type="protein sequence ID" value="GJN92698.1"/>
    <property type="molecule type" value="Genomic_DNA"/>
</dbReference>